<organism evidence="1 2">
    <name type="scientific">Alloalcanivorax marinus</name>
    <dbReference type="NCBI Taxonomy" id="1177169"/>
    <lineage>
        <taxon>Bacteria</taxon>
        <taxon>Pseudomonadati</taxon>
        <taxon>Pseudomonadota</taxon>
        <taxon>Gammaproteobacteria</taxon>
        <taxon>Oceanospirillales</taxon>
        <taxon>Alcanivoracaceae</taxon>
        <taxon>Alloalcanivorax</taxon>
    </lineage>
</organism>
<name>A0A9Q3YL62_9GAMM</name>
<dbReference type="SUPFAM" id="SSF55961">
    <property type="entry name" value="Bet v1-like"/>
    <property type="match status" value="1"/>
</dbReference>
<dbReference type="Gene3D" id="3.30.530.20">
    <property type="match status" value="1"/>
</dbReference>
<accession>A0A9Q3YL62</accession>
<dbReference type="AlphaFoldDB" id="A0A9Q3YL62"/>
<gene>
    <name evidence="1" type="ORF">LL252_02775</name>
</gene>
<proteinExistence type="predicted"/>
<dbReference type="EMBL" id="JAJGNA010000002">
    <property type="protein sequence ID" value="MCC4307484.1"/>
    <property type="molecule type" value="Genomic_DNA"/>
</dbReference>
<dbReference type="InterPro" id="IPR023393">
    <property type="entry name" value="START-like_dom_sf"/>
</dbReference>
<comment type="caution">
    <text evidence="1">The sequence shown here is derived from an EMBL/GenBank/DDBJ whole genome shotgun (WGS) entry which is preliminary data.</text>
</comment>
<reference evidence="1" key="1">
    <citation type="submission" date="2021-10" db="EMBL/GenBank/DDBJ databases">
        <title>The diversity and Nitrogen Metabolism of Culturable Nitrate-Utilizing Bacteria Within the Oxygen Minimum Zone of the Changjiang (Yangtze River)Estuary.</title>
        <authorList>
            <person name="Zhang D."/>
            <person name="Zheng J."/>
            <person name="Liu S."/>
            <person name="He W."/>
        </authorList>
    </citation>
    <scope>NUCLEOTIDE SEQUENCE</scope>
    <source>
        <strain evidence="1">FXH-223</strain>
    </source>
</reference>
<sequence>MGLQRIEIDKTFPYPVDRLFHHLSQHENLSALFAPIRVRRVKTGIDDPNGVGSVRRMTLPLAPAFEETVTDFEPDQRIAYRITRGSPLRDHHGEMVFSPHGEGGSRLQYTIVFRGKLPLVGALVKPALENGIRRGLNKLRL</sequence>
<dbReference type="RefSeq" id="WP_204426740.1">
    <property type="nucleotide sequence ID" value="NZ_ARXL01000003.1"/>
</dbReference>
<dbReference type="InterPro" id="IPR019587">
    <property type="entry name" value="Polyketide_cyclase/dehydratase"/>
</dbReference>
<evidence type="ECO:0000313" key="1">
    <source>
        <dbReference type="EMBL" id="MCC4307484.1"/>
    </source>
</evidence>
<dbReference type="CDD" id="cd07821">
    <property type="entry name" value="PYR_PYL_RCAR_like"/>
    <property type="match status" value="1"/>
</dbReference>
<protein>
    <submittedName>
        <fullName evidence="1">SRPBCC family protein</fullName>
    </submittedName>
</protein>
<dbReference type="Pfam" id="PF10604">
    <property type="entry name" value="Polyketide_cyc2"/>
    <property type="match status" value="1"/>
</dbReference>
<dbReference type="Proteomes" id="UP001108027">
    <property type="component" value="Unassembled WGS sequence"/>
</dbReference>
<evidence type="ECO:0000313" key="2">
    <source>
        <dbReference type="Proteomes" id="UP001108027"/>
    </source>
</evidence>
<keyword evidence="2" id="KW-1185">Reference proteome</keyword>